<gene>
    <name evidence="2" type="ORF">PV07_12846</name>
</gene>
<proteinExistence type="predicted"/>
<feature type="compositionally biased region" description="Polar residues" evidence="1">
    <location>
        <begin position="147"/>
        <end position="159"/>
    </location>
</feature>
<keyword evidence="3" id="KW-1185">Reference proteome</keyword>
<feature type="region of interest" description="Disordered" evidence="1">
    <location>
        <begin position="85"/>
        <end position="183"/>
    </location>
</feature>
<name>A0A0D2AAC0_9EURO</name>
<evidence type="ECO:0000313" key="3">
    <source>
        <dbReference type="Proteomes" id="UP000054466"/>
    </source>
</evidence>
<dbReference type="GeneID" id="27352040"/>
<dbReference type="EMBL" id="KN847245">
    <property type="protein sequence ID" value="KIW21722.1"/>
    <property type="molecule type" value="Genomic_DNA"/>
</dbReference>
<dbReference type="RefSeq" id="XP_016241938.1">
    <property type="nucleotide sequence ID" value="XM_016400416.1"/>
</dbReference>
<dbReference type="HOGENOM" id="CLU_1478442_0_0_1"/>
<dbReference type="VEuPathDB" id="FungiDB:PV07_12846"/>
<protein>
    <submittedName>
        <fullName evidence="2">Uncharacterized protein</fullName>
    </submittedName>
</protein>
<sequence length="183" mass="21328">RSSTKGLPFPPPSIVSLCRSWRFTVLTALDLRPFVGRVRVLGPDIHARLQRYPLPTMAVVHLWSQDEEPMVESWLEEAYERIEKEDKKHKQKIAKEYKQITEQDRQKRAEKQEEEDQQKKQAEKEKEKDQQERAKGVEKKDPEDPDNQSPEQSISSQCEEASRAEDGPPAYDGQRRPPLYSST</sequence>
<organism evidence="2 3">
    <name type="scientific">Cladophialophora immunda</name>
    <dbReference type="NCBI Taxonomy" id="569365"/>
    <lineage>
        <taxon>Eukaryota</taxon>
        <taxon>Fungi</taxon>
        <taxon>Dikarya</taxon>
        <taxon>Ascomycota</taxon>
        <taxon>Pezizomycotina</taxon>
        <taxon>Eurotiomycetes</taxon>
        <taxon>Chaetothyriomycetidae</taxon>
        <taxon>Chaetothyriales</taxon>
        <taxon>Herpotrichiellaceae</taxon>
        <taxon>Cladophialophora</taxon>
    </lineage>
</organism>
<feature type="compositionally biased region" description="Basic and acidic residues" evidence="1">
    <location>
        <begin position="85"/>
        <end position="142"/>
    </location>
</feature>
<accession>A0A0D2AAC0</accession>
<dbReference type="Proteomes" id="UP000054466">
    <property type="component" value="Unassembled WGS sequence"/>
</dbReference>
<dbReference type="AlphaFoldDB" id="A0A0D2AAC0"/>
<reference evidence="2 3" key="1">
    <citation type="submission" date="2015-01" db="EMBL/GenBank/DDBJ databases">
        <title>The Genome Sequence of Cladophialophora immunda CBS83496.</title>
        <authorList>
            <consortium name="The Broad Institute Genomics Platform"/>
            <person name="Cuomo C."/>
            <person name="de Hoog S."/>
            <person name="Gorbushina A."/>
            <person name="Stielow B."/>
            <person name="Teixiera M."/>
            <person name="Abouelleil A."/>
            <person name="Chapman S.B."/>
            <person name="Priest M."/>
            <person name="Young S.K."/>
            <person name="Wortman J."/>
            <person name="Nusbaum C."/>
            <person name="Birren B."/>
        </authorList>
    </citation>
    <scope>NUCLEOTIDE SEQUENCE [LARGE SCALE GENOMIC DNA]</scope>
    <source>
        <strain evidence="2 3">CBS 83496</strain>
    </source>
</reference>
<feature type="non-terminal residue" evidence="2">
    <location>
        <position position="1"/>
    </location>
</feature>
<evidence type="ECO:0000313" key="2">
    <source>
        <dbReference type="EMBL" id="KIW21722.1"/>
    </source>
</evidence>
<evidence type="ECO:0000256" key="1">
    <source>
        <dbReference type="SAM" id="MobiDB-lite"/>
    </source>
</evidence>